<organism evidence="2 3">
    <name type="scientific">Microbacterium ulmi</name>
    <dbReference type="NCBI Taxonomy" id="179095"/>
    <lineage>
        <taxon>Bacteria</taxon>
        <taxon>Bacillati</taxon>
        <taxon>Actinomycetota</taxon>
        <taxon>Actinomycetes</taxon>
        <taxon>Micrococcales</taxon>
        <taxon>Microbacteriaceae</taxon>
        <taxon>Microbacterium</taxon>
    </lineage>
</organism>
<evidence type="ECO:0000313" key="2">
    <source>
        <dbReference type="EMBL" id="NNH05257.1"/>
    </source>
</evidence>
<dbReference type="InterPro" id="IPR059125">
    <property type="entry name" value="Ferritin_actino"/>
</dbReference>
<dbReference type="EMBL" id="JABEMB010000038">
    <property type="protein sequence ID" value="NNH05257.1"/>
    <property type="molecule type" value="Genomic_DNA"/>
</dbReference>
<comment type="caution">
    <text evidence="2">The sequence shown here is derived from an EMBL/GenBank/DDBJ whole genome shotgun (WGS) entry which is preliminary data.</text>
</comment>
<accession>A0A7Y2M2S4</accession>
<reference evidence="2 3" key="1">
    <citation type="submission" date="2020-05" db="EMBL/GenBank/DDBJ databases">
        <title>MicrobeNet Type strains.</title>
        <authorList>
            <person name="Nicholson A.C."/>
        </authorList>
    </citation>
    <scope>NUCLEOTIDE SEQUENCE [LARGE SCALE GENOMIC DNA]</scope>
    <source>
        <strain evidence="2 3">JCM 14282</strain>
    </source>
</reference>
<dbReference type="AlphaFoldDB" id="A0A7Y2M2S4"/>
<gene>
    <name evidence="2" type="ORF">HLA99_15530</name>
</gene>
<dbReference type="Pfam" id="PF13794">
    <property type="entry name" value="MiaE_2"/>
    <property type="match status" value="1"/>
</dbReference>
<dbReference type="Proteomes" id="UP000543598">
    <property type="component" value="Unassembled WGS sequence"/>
</dbReference>
<dbReference type="Gene3D" id="1.20.1260.10">
    <property type="match status" value="1"/>
</dbReference>
<proteinExistence type="predicted"/>
<dbReference type="RefSeq" id="WP_167041603.1">
    <property type="nucleotide sequence ID" value="NZ_BAAANA010000003.1"/>
</dbReference>
<dbReference type="InterPro" id="IPR012347">
    <property type="entry name" value="Ferritin-like"/>
</dbReference>
<keyword evidence="3" id="KW-1185">Reference proteome</keyword>
<evidence type="ECO:0000259" key="1">
    <source>
        <dbReference type="Pfam" id="PF13794"/>
    </source>
</evidence>
<evidence type="ECO:0000313" key="3">
    <source>
        <dbReference type="Proteomes" id="UP000543598"/>
    </source>
</evidence>
<sequence length="238" mass="26833">MVDWFWKRRRPEGRALSLRSKDDLGDTTRVDFEELAPDIDTYLGQAAYLQLGYFETLTRLIRATPGLSDKESLSRAAGAALTKHQGLVGLIRERDLDPTEIMLPFREQLDAFRRETLGARPQETMLSVHLTAGLLDDFYFTLSASYGETGRRVAQILRADHDRQAIVDIVNRTIESDPEWRSMLALWGRRLVGDTLLVARSALRPSGLAVADEMRVEPVFTELMAAHSRRMDAMGLAA</sequence>
<feature type="domain" description="Ferritin-like" evidence="1">
    <location>
        <begin position="42"/>
        <end position="199"/>
    </location>
</feature>
<protein>
    <recommendedName>
        <fullName evidence="1">Ferritin-like domain-containing protein</fullName>
    </recommendedName>
</protein>
<name>A0A7Y2M2S4_9MICO</name>